<dbReference type="Pfam" id="PF00126">
    <property type="entry name" value="HTH_1"/>
    <property type="match status" value="1"/>
</dbReference>
<dbReference type="Gene3D" id="1.10.10.10">
    <property type="entry name" value="Winged helix-like DNA-binding domain superfamily/Winged helix DNA-binding domain"/>
    <property type="match status" value="1"/>
</dbReference>
<dbReference type="PROSITE" id="PS50931">
    <property type="entry name" value="HTH_LYSR"/>
    <property type="match status" value="1"/>
</dbReference>
<evidence type="ECO:0000256" key="2">
    <source>
        <dbReference type="ARBA" id="ARBA00023015"/>
    </source>
</evidence>
<dbReference type="PANTHER" id="PTHR30537">
    <property type="entry name" value="HTH-TYPE TRANSCRIPTIONAL REGULATOR"/>
    <property type="match status" value="1"/>
</dbReference>
<evidence type="ECO:0000313" key="6">
    <source>
        <dbReference type="EMBL" id="MFD0949735.1"/>
    </source>
</evidence>
<dbReference type="CDD" id="cd08422">
    <property type="entry name" value="PBP2_CrgA_like"/>
    <property type="match status" value="1"/>
</dbReference>
<reference evidence="7" key="1">
    <citation type="journal article" date="2019" name="Int. J. Syst. Evol. Microbiol.">
        <title>The Global Catalogue of Microorganisms (GCM) 10K type strain sequencing project: providing services to taxonomists for standard genome sequencing and annotation.</title>
        <authorList>
            <consortium name="The Broad Institute Genomics Platform"/>
            <consortium name="The Broad Institute Genome Sequencing Center for Infectious Disease"/>
            <person name="Wu L."/>
            <person name="Ma J."/>
        </authorList>
    </citation>
    <scope>NUCLEOTIDE SEQUENCE [LARGE SCALE GENOMIC DNA]</scope>
    <source>
        <strain evidence="7">CCUG 63419</strain>
    </source>
</reference>
<proteinExistence type="inferred from homology"/>
<dbReference type="SUPFAM" id="SSF53850">
    <property type="entry name" value="Periplasmic binding protein-like II"/>
    <property type="match status" value="1"/>
</dbReference>
<dbReference type="InterPro" id="IPR036388">
    <property type="entry name" value="WH-like_DNA-bd_sf"/>
</dbReference>
<organism evidence="6 7">
    <name type="scientific">Paraperlucidibaca wandonensis</name>
    <dbReference type="NCBI Taxonomy" id="1268273"/>
    <lineage>
        <taxon>Bacteria</taxon>
        <taxon>Pseudomonadati</taxon>
        <taxon>Pseudomonadota</taxon>
        <taxon>Gammaproteobacteria</taxon>
        <taxon>Moraxellales</taxon>
        <taxon>Moraxellaceae</taxon>
        <taxon>Paraperlucidibaca</taxon>
    </lineage>
</organism>
<comment type="caution">
    <text evidence="6">The sequence shown here is derived from an EMBL/GenBank/DDBJ whole genome shotgun (WGS) entry which is preliminary data.</text>
</comment>
<evidence type="ECO:0000259" key="5">
    <source>
        <dbReference type="PROSITE" id="PS50931"/>
    </source>
</evidence>
<dbReference type="InterPro" id="IPR058163">
    <property type="entry name" value="LysR-type_TF_proteobact-type"/>
</dbReference>
<evidence type="ECO:0000256" key="3">
    <source>
        <dbReference type="ARBA" id="ARBA00023125"/>
    </source>
</evidence>
<keyword evidence="3" id="KW-0238">DNA-binding</keyword>
<comment type="similarity">
    <text evidence="1">Belongs to the LysR transcriptional regulatory family.</text>
</comment>
<dbReference type="SUPFAM" id="SSF46785">
    <property type="entry name" value="Winged helix' DNA-binding domain"/>
    <property type="match status" value="1"/>
</dbReference>
<gene>
    <name evidence="6" type="ORF">ACFQ0F_04930</name>
</gene>
<keyword evidence="4" id="KW-0804">Transcription</keyword>
<name>A0ABW3HGI0_9GAMM</name>
<dbReference type="Proteomes" id="UP001597044">
    <property type="component" value="Unassembled WGS sequence"/>
</dbReference>
<dbReference type="InterPro" id="IPR036390">
    <property type="entry name" value="WH_DNA-bd_sf"/>
</dbReference>
<evidence type="ECO:0000256" key="4">
    <source>
        <dbReference type="ARBA" id="ARBA00023163"/>
    </source>
</evidence>
<dbReference type="RefSeq" id="WP_379069692.1">
    <property type="nucleotide sequence ID" value="NZ_JBHTIT010000001.1"/>
</dbReference>
<evidence type="ECO:0000313" key="7">
    <source>
        <dbReference type="Proteomes" id="UP001597044"/>
    </source>
</evidence>
<feature type="domain" description="HTH lysR-type" evidence="5">
    <location>
        <begin position="1"/>
        <end position="60"/>
    </location>
</feature>
<sequence>MRFRLDYIETFITVMEAGSLSAAGLRMDLSKSVISKRISDLENSLNTQLLSRSTRGVHATDKGQEFYARARQLVQQLDDVVEATLDDNASLSGQIKIAAPMSFGTMHLGAMLFDFLKLHPSLELALTLDDKKIDIEGSGFDIAIRVTQMKDSTLIARKLALSKRVVCCSPSYSAMHGLPISVDDLSNHKCIGYTNLYSGQLWQFEPLEQAGQVRSIPLKAHYVFNNGESMRDAAIAGLGLCLIPLFIASEALADGRLINAMPNDSPTVDTIYAMYPQCRHQPRKVRAVIDYLAAKFAGISAWEASCQ</sequence>
<dbReference type="InterPro" id="IPR005119">
    <property type="entry name" value="LysR_subst-bd"/>
</dbReference>
<keyword evidence="7" id="KW-1185">Reference proteome</keyword>
<protein>
    <submittedName>
        <fullName evidence="6">LysR family transcriptional regulator</fullName>
    </submittedName>
</protein>
<keyword evidence="2" id="KW-0805">Transcription regulation</keyword>
<dbReference type="Gene3D" id="3.40.190.290">
    <property type="match status" value="1"/>
</dbReference>
<evidence type="ECO:0000256" key="1">
    <source>
        <dbReference type="ARBA" id="ARBA00009437"/>
    </source>
</evidence>
<dbReference type="Pfam" id="PF03466">
    <property type="entry name" value="LysR_substrate"/>
    <property type="match status" value="1"/>
</dbReference>
<accession>A0ABW3HGI0</accession>
<dbReference type="PANTHER" id="PTHR30537:SF81">
    <property type="entry name" value="TRANSCRIPTIONAL REGULATOR-RELATED"/>
    <property type="match status" value="1"/>
</dbReference>
<dbReference type="EMBL" id="JBHTIT010000001">
    <property type="protein sequence ID" value="MFD0949735.1"/>
    <property type="molecule type" value="Genomic_DNA"/>
</dbReference>
<dbReference type="InterPro" id="IPR000847">
    <property type="entry name" value="LysR_HTH_N"/>
</dbReference>